<evidence type="ECO:0000313" key="5">
    <source>
        <dbReference type="Proteomes" id="UP001157161"/>
    </source>
</evidence>
<dbReference type="RefSeq" id="WP_284252038.1">
    <property type="nucleotide sequence ID" value="NZ_BSUM01000001.1"/>
</dbReference>
<sequence length="425" mass="42704">MRRATLGLTAVPAAAAVLFAVATPAGADPDTPAAASPDPTEATAEVTSNVPADLLEYATAVDLAYPEVSLVWDEGASALRVVLDPGADAVEATALAVERGVEAEVVVEEAIYGQAELKRAASDLVASGGATWAAPSPAGSGLEIGVEIATAQQGGDSPSSAPQSEAPAETPAGIPVEVVEEAPVELASRDLDSSPFSAGADISRLGDQPGRINLCSTSFAFTHTLAGGATEERLFTADHCGATGQTWHTGRSLSNPVVGTMTAPAPGVPNADIATIGGQDYAARSYRGPNTSAETLSVSGYSTAIVNSTLCYSGAPSGTVCDNRVQNVGLTIDYGSGFVYENLTRTTQVAGIPAAGSGDSGGPVYALTEDGRASAVGVISGISNGGSRCSGDPSSQSRQCSRTAFFAPVDEYFANNPQASILTSS</sequence>
<feature type="compositionally biased region" description="Low complexity" evidence="1">
    <location>
        <begin position="157"/>
        <end position="174"/>
    </location>
</feature>
<name>A0AA37XHZ3_9MICO</name>
<dbReference type="AlphaFoldDB" id="A0AA37XHZ3"/>
<dbReference type="InterPro" id="IPR043504">
    <property type="entry name" value="Peptidase_S1_PA_chymotrypsin"/>
</dbReference>
<dbReference type="PROSITE" id="PS00135">
    <property type="entry name" value="TRYPSIN_SER"/>
    <property type="match status" value="1"/>
</dbReference>
<proteinExistence type="predicted"/>
<evidence type="ECO:0000313" key="4">
    <source>
        <dbReference type="EMBL" id="GMA33307.1"/>
    </source>
</evidence>
<reference evidence="4" key="2">
    <citation type="submission" date="2023-02" db="EMBL/GenBank/DDBJ databases">
        <authorList>
            <person name="Sun Q."/>
            <person name="Mori K."/>
        </authorList>
    </citation>
    <scope>NUCLEOTIDE SEQUENCE</scope>
    <source>
        <strain evidence="4">NBRC 112290</strain>
    </source>
</reference>
<dbReference type="InterPro" id="IPR033116">
    <property type="entry name" value="TRYPSIN_SER"/>
</dbReference>
<dbReference type="GO" id="GO:0006508">
    <property type="term" value="P:proteolysis"/>
    <property type="evidence" value="ECO:0007669"/>
    <property type="project" value="InterPro"/>
</dbReference>
<protein>
    <recommendedName>
        <fullName evidence="3">Peptidase S1 domain-containing protein</fullName>
    </recommendedName>
</protein>
<gene>
    <name evidence="4" type="ORF">GCM10025875_32990</name>
</gene>
<dbReference type="EMBL" id="BSUM01000001">
    <property type="protein sequence ID" value="GMA33307.1"/>
    <property type="molecule type" value="Genomic_DNA"/>
</dbReference>
<dbReference type="InterPro" id="IPR009003">
    <property type="entry name" value="Peptidase_S1_PA"/>
</dbReference>
<comment type="caution">
    <text evidence="4">The sequence shown here is derived from an EMBL/GenBank/DDBJ whole genome shotgun (WGS) entry which is preliminary data.</text>
</comment>
<accession>A0AA37XHZ3</accession>
<feature type="domain" description="Peptidase S1" evidence="3">
    <location>
        <begin position="217"/>
        <end position="385"/>
    </location>
</feature>
<dbReference type="InterPro" id="IPR001254">
    <property type="entry name" value="Trypsin_dom"/>
</dbReference>
<reference evidence="4" key="1">
    <citation type="journal article" date="2014" name="Int. J. Syst. Evol. Microbiol.">
        <title>Complete genome sequence of Corynebacterium casei LMG S-19264T (=DSM 44701T), isolated from a smear-ripened cheese.</title>
        <authorList>
            <consortium name="US DOE Joint Genome Institute (JGI-PGF)"/>
            <person name="Walter F."/>
            <person name="Albersmeier A."/>
            <person name="Kalinowski J."/>
            <person name="Ruckert C."/>
        </authorList>
    </citation>
    <scope>NUCLEOTIDE SEQUENCE</scope>
    <source>
        <strain evidence="4">NBRC 112290</strain>
    </source>
</reference>
<evidence type="ECO:0000256" key="1">
    <source>
        <dbReference type="SAM" id="MobiDB-lite"/>
    </source>
</evidence>
<dbReference type="Proteomes" id="UP001157161">
    <property type="component" value="Unassembled WGS sequence"/>
</dbReference>
<dbReference type="SUPFAM" id="SSF50494">
    <property type="entry name" value="Trypsin-like serine proteases"/>
    <property type="match status" value="1"/>
</dbReference>
<dbReference type="GO" id="GO:0004252">
    <property type="term" value="F:serine-type endopeptidase activity"/>
    <property type="evidence" value="ECO:0007669"/>
    <property type="project" value="InterPro"/>
</dbReference>
<keyword evidence="2" id="KW-0732">Signal</keyword>
<dbReference type="Pfam" id="PF00089">
    <property type="entry name" value="Trypsin"/>
    <property type="match status" value="1"/>
</dbReference>
<feature type="chain" id="PRO_5041392835" description="Peptidase S1 domain-containing protein" evidence="2">
    <location>
        <begin position="28"/>
        <end position="425"/>
    </location>
</feature>
<feature type="region of interest" description="Disordered" evidence="1">
    <location>
        <begin position="152"/>
        <end position="174"/>
    </location>
</feature>
<dbReference type="Gene3D" id="2.40.10.10">
    <property type="entry name" value="Trypsin-like serine proteases"/>
    <property type="match status" value="2"/>
</dbReference>
<evidence type="ECO:0000259" key="3">
    <source>
        <dbReference type="Pfam" id="PF00089"/>
    </source>
</evidence>
<keyword evidence="5" id="KW-1185">Reference proteome</keyword>
<organism evidence="4 5">
    <name type="scientific">Litorihabitans aurantiacus</name>
    <dbReference type="NCBI Taxonomy" id="1930061"/>
    <lineage>
        <taxon>Bacteria</taxon>
        <taxon>Bacillati</taxon>
        <taxon>Actinomycetota</taxon>
        <taxon>Actinomycetes</taxon>
        <taxon>Micrococcales</taxon>
        <taxon>Beutenbergiaceae</taxon>
        <taxon>Litorihabitans</taxon>
    </lineage>
</organism>
<evidence type="ECO:0000256" key="2">
    <source>
        <dbReference type="SAM" id="SignalP"/>
    </source>
</evidence>
<feature type="signal peptide" evidence="2">
    <location>
        <begin position="1"/>
        <end position="27"/>
    </location>
</feature>